<dbReference type="Proteomes" id="UP001059546">
    <property type="component" value="Chromosome IX"/>
</dbReference>
<accession>A0A9Q9C8J7</accession>
<feature type="region of interest" description="Disordered" evidence="1">
    <location>
        <begin position="1"/>
        <end position="27"/>
    </location>
</feature>
<dbReference type="EMBL" id="CP075155">
    <property type="protein sequence ID" value="UTX44072.1"/>
    <property type="molecule type" value="Genomic_DNA"/>
</dbReference>
<protein>
    <submittedName>
        <fullName evidence="2">Uncharacterized protein</fullName>
    </submittedName>
</protein>
<evidence type="ECO:0000313" key="4">
    <source>
        <dbReference type="EMBL" id="UTX44072.1"/>
    </source>
</evidence>
<sequence>MESRADDSMDTSGDLETYRQTKMKGMEGLEQRIQSSREALDRLKDCNDERIRGMAEDMEREVDGIVDELGTARDAVSEARSKGEIDDAYPGRIPWRIENMEGDIHLNISISKLLGFDGIGGGVSVAGDSVPGGGMEWQELDSDFCSFGYLSEVFDRWDECVIKKHMDFPVAFVLRHYCCSDWDDETGDEIYVHETYILVVPLGNNFFLMVRSETDEELKHFCSAGCSDEEFNGDGGPSLELLYASKRELSGIDSSVFDEVINKEYVDGGRDEGWGKGGVGRKYGGRIRRHRAFFSDFYFIIIDKYNPGGSGTSVLEVLIGRVGQPYFAQMIRDMKGFVSTVDPFRP</sequence>
<dbReference type="Proteomes" id="UP001059546">
    <property type="component" value="Chromosome VII"/>
</dbReference>
<evidence type="ECO:0000313" key="2">
    <source>
        <dbReference type="EMBL" id="UTX43460.1"/>
    </source>
</evidence>
<dbReference type="EMBL" id="CP075153">
    <property type="protein sequence ID" value="UTX43463.1"/>
    <property type="molecule type" value="Genomic_DNA"/>
</dbReference>
<evidence type="ECO:0000313" key="3">
    <source>
        <dbReference type="EMBL" id="UTX43463.1"/>
    </source>
</evidence>
<proteinExistence type="predicted"/>
<dbReference type="EMBL" id="CP075152">
    <property type="protein sequence ID" value="UTX43460.1"/>
    <property type="molecule type" value="Genomic_DNA"/>
</dbReference>
<evidence type="ECO:0000313" key="5">
    <source>
        <dbReference type="Proteomes" id="UP001059546"/>
    </source>
</evidence>
<gene>
    <name evidence="2" type="ORF">GPU96_06g12130</name>
    <name evidence="3" type="ORF">GPU96_07g12200</name>
    <name evidence="4" type="ORF">GPU96_09g18540</name>
</gene>
<dbReference type="AlphaFoldDB" id="A0A9Q9C8J7"/>
<organism evidence="2 5">
    <name type="scientific">Encephalitozoon hellem</name>
    <name type="common">Microsporidian parasite</name>
    <dbReference type="NCBI Taxonomy" id="27973"/>
    <lineage>
        <taxon>Eukaryota</taxon>
        <taxon>Fungi</taxon>
        <taxon>Fungi incertae sedis</taxon>
        <taxon>Microsporidia</taxon>
        <taxon>Unikaryonidae</taxon>
        <taxon>Encephalitozoon</taxon>
    </lineage>
</organism>
<dbReference type="Proteomes" id="UP001059546">
    <property type="component" value="Chromosome VI"/>
</dbReference>
<evidence type="ECO:0000256" key="1">
    <source>
        <dbReference type="SAM" id="MobiDB-lite"/>
    </source>
</evidence>
<feature type="compositionally biased region" description="Basic and acidic residues" evidence="1">
    <location>
        <begin position="16"/>
        <end position="27"/>
    </location>
</feature>
<reference evidence="2" key="1">
    <citation type="submission" date="2022-08" db="EMBL/GenBank/DDBJ databases">
        <title>Encephalitozoon hellem ATCC 50604 Complete Genome.</title>
        <authorList>
            <person name="Mascarenhas dos Santos A.C."/>
            <person name="Julian A.T."/>
            <person name="Pombert J.-F."/>
        </authorList>
    </citation>
    <scope>NUCLEOTIDE SEQUENCE</scope>
    <source>
        <strain evidence="2">ATCC 50604</strain>
    </source>
</reference>
<name>A0A9Q9C8J7_ENCHE</name>